<dbReference type="EMBL" id="JAVREQ010000001">
    <property type="protein sequence ID" value="MDT0377578.1"/>
    <property type="molecule type" value="Genomic_DNA"/>
</dbReference>
<feature type="domain" description="N-acetyltransferase" evidence="1">
    <location>
        <begin position="78"/>
        <end position="157"/>
    </location>
</feature>
<keyword evidence="2" id="KW-0808">Transferase</keyword>
<dbReference type="EC" id="2.3.1.-" evidence="2"/>
<accession>A0ABU2NKY7</accession>
<organism evidence="2 3">
    <name type="scientific">Streptomyces hazeniae</name>
    <dbReference type="NCBI Taxonomy" id="3075538"/>
    <lineage>
        <taxon>Bacteria</taxon>
        <taxon>Bacillati</taxon>
        <taxon>Actinomycetota</taxon>
        <taxon>Actinomycetes</taxon>
        <taxon>Kitasatosporales</taxon>
        <taxon>Streptomycetaceae</taxon>
        <taxon>Streptomyces</taxon>
    </lineage>
</organism>
<dbReference type="Gene3D" id="3.40.630.30">
    <property type="match status" value="1"/>
</dbReference>
<dbReference type="InterPro" id="IPR000182">
    <property type="entry name" value="GNAT_dom"/>
</dbReference>
<evidence type="ECO:0000259" key="1">
    <source>
        <dbReference type="Pfam" id="PF13302"/>
    </source>
</evidence>
<proteinExistence type="predicted"/>
<keyword evidence="3" id="KW-1185">Reference proteome</keyword>
<dbReference type="PANTHER" id="PTHR39173:SF1">
    <property type="entry name" value="ACETYLTRANSFERASE"/>
    <property type="match status" value="1"/>
</dbReference>
<dbReference type="InterPro" id="IPR016181">
    <property type="entry name" value="Acyl_CoA_acyltransferase"/>
</dbReference>
<sequence>MPKLVFPTTAVHASFVAAMKEFEAEGRAGDGSSIGQEIDEFGARWHEPDGFAAYVVALRADEHEETVRTAGHVACTTLWYVDGDAFLGRFAIRHRLNDFLLEQGGHIGYDVRASARRRGHATAMLREGLVHARALGVDPALITCEHDNTASRKVIEGGGGVFEDRRGDKLRYWVPTA</sequence>
<gene>
    <name evidence="2" type="ORF">RM572_02160</name>
</gene>
<evidence type="ECO:0000313" key="2">
    <source>
        <dbReference type="EMBL" id="MDT0377578.1"/>
    </source>
</evidence>
<dbReference type="RefSeq" id="WP_311671532.1">
    <property type="nucleotide sequence ID" value="NZ_JAVREQ010000001.1"/>
</dbReference>
<comment type="caution">
    <text evidence="2">The sequence shown here is derived from an EMBL/GenBank/DDBJ whole genome shotgun (WGS) entry which is preliminary data.</text>
</comment>
<dbReference type="Pfam" id="PF13302">
    <property type="entry name" value="Acetyltransf_3"/>
    <property type="match status" value="1"/>
</dbReference>
<dbReference type="SUPFAM" id="SSF55729">
    <property type="entry name" value="Acyl-CoA N-acyltransferases (Nat)"/>
    <property type="match status" value="1"/>
</dbReference>
<evidence type="ECO:0000313" key="3">
    <source>
        <dbReference type="Proteomes" id="UP001183414"/>
    </source>
</evidence>
<dbReference type="GO" id="GO:0016746">
    <property type="term" value="F:acyltransferase activity"/>
    <property type="evidence" value="ECO:0007669"/>
    <property type="project" value="UniProtKB-KW"/>
</dbReference>
<name>A0ABU2NKY7_9ACTN</name>
<dbReference type="PANTHER" id="PTHR39173">
    <property type="entry name" value="ACETYLTRANSFERASE"/>
    <property type="match status" value="1"/>
</dbReference>
<keyword evidence="2" id="KW-0012">Acyltransferase</keyword>
<protein>
    <submittedName>
        <fullName evidence="2">GNAT family N-acetyltransferase</fullName>
        <ecNumber evidence="2">2.3.1.-</ecNumber>
    </submittedName>
</protein>
<reference evidence="3" key="1">
    <citation type="submission" date="2023-07" db="EMBL/GenBank/DDBJ databases">
        <title>30 novel species of actinomycetes from the DSMZ collection.</title>
        <authorList>
            <person name="Nouioui I."/>
        </authorList>
    </citation>
    <scope>NUCLEOTIDE SEQUENCE [LARGE SCALE GENOMIC DNA]</scope>
    <source>
        <strain evidence="3">DSM 42041</strain>
    </source>
</reference>
<dbReference type="Proteomes" id="UP001183414">
    <property type="component" value="Unassembled WGS sequence"/>
</dbReference>